<dbReference type="PANTHER" id="PTHR43532:SF1">
    <property type="entry name" value="GLUCOSE-1-PHOSPHATE THYMIDYLYLTRANSFERASE 1"/>
    <property type="match status" value="1"/>
</dbReference>
<dbReference type="InterPro" id="IPR005835">
    <property type="entry name" value="NTP_transferase_dom"/>
</dbReference>
<protein>
    <recommendedName>
        <fullName evidence="3">glucose-1-phosphate thymidylyltransferase</fullName>
        <ecNumber evidence="3">2.7.7.24</ecNumber>
    </recommendedName>
</protein>
<dbReference type="AlphaFoldDB" id="A0A2M7V8M8"/>
<dbReference type="Pfam" id="PF00483">
    <property type="entry name" value="NTP_transferase"/>
    <property type="match status" value="1"/>
</dbReference>
<keyword evidence="4 11" id="KW-0808">Transferase</keyword>
<gene>
    <name evidence="11" type="ORF">COX81_01435</name>
</gene>
<evidence type="ECO:0000256" key="1">
    <source>
        <dbReference type="ARBA" id="ARBA00001946"/>
    </source>
</evidence>
<dbReference type="PANTHER" id="PTHR43532">
    <property type="entry name" value="GLUCOSE-1-PHOSPHATE THYMIDYLYLTRANSFERASE"/>
    <property type="match status" value="1"/>
</dbReference>
<feature type="domain" description="Nucleotidyl transferase" evidence="9">
    <location>
        <begin position="8"/>
        <end position="244"/>
    </location>
</feature>
<evidence type="ECO:0000256" key="7">
    <source>
        <dbReference type="ARBA" id="ARBA00022842"/>
    </source>
</evidence>
<evidence type="ECO:0000256" key="4">
    <source>
        <dbReference type="ARBA" id="ARBA00022679"/>
    </source>
</evidence>
<dbReference type="InterPro" id="IPR056729">
    <property type="entry name" value="GMPPB_C"/>
</dbReference>
<evidence type="ECO:0000256" key="6">
    <source>
        <dbReference type="ARBA" id="ARBA00022723"/>
    </source>
</evidence>
<dbReference type="EC" id="2.7.7.24" evidence="3"/>
<dbReference type="GO" id="GO:0046872">
    <property type="term" value="F:metal ion binding"/>
    <property type="evidence" value="ECO:0007669"/>
    <property type="project" value="UniProtKB-KW"/>
</dbReference>
<sequence length="366" mass="40547">MIYMRIKKAILTGGGRATRLYPITTTINKHLLPLANKPMIFHAIEKAVEAGVEEIFINTNPGDTSLPDYIGDGGHWGIKIRFYEQTGGPQGIAHVVNEAKKFIGHDPFMFYLSDNILFGDIKGMFKEFEIGQYDCMLALSEVPDPQRFGVPVFNEKKELIDVIEKPVNPANSFAVTGIYLYAGDVFFDAFKNIEKSARGEYEISSIHSYLLKHGRKVGYKEITGWWKDTGKVEDLLTANNLLLDKMDAEHFVNQSMTELGAVISGKVNIGIGSHVGKNVKVIGPVLVGENCILENCQIGPYVTIGQGTEVHNSSLEDTIILDNAYIDCDIFIHDSLIGKGVNLRKKKNGEKAGHRIVVGDKTIIEM</sequence>
<evidence type="ECO:0000256" key="2">
    <source>
        <dbReference type="ARBA" id="ARBA00010480"/>
    </source>
</evidence>
<dbReference type="GO" id="GO:0008879">
    <property type="term" value="F:glucose-1-phosphate thymidylyltransferase activity"/>
    <property type="evidence" value="ECO:0007669"/>
    <property type="project" value="UniProtKB-EC"/>
</dbReference>
<proteinExistence type="inferred from homology"/>
<keyword evidence="6" id="KW-0479">Metal-binding</keyword>
<evidence type="ECO:0000256" key="5">
    <source>
        <dbReference type="ARBA" id="ARBA00022695"/>
    </source>
</evidence>
<evidence type="ECO:0000259" key="9">
    <source>
        <dbReference type="Pfam" id="PF00483"/>
    </source>
</evidence>
<feature type="domain" description="Mannose-1-phosphate guanyltransferase C-terminal" evidence="10">
    <location>
        <begin position="281"/>
        <end position="351"/>
    </location>
</feature>
<evidence type="ECO:0000256" key="8">
    <source>
        <dbReference type="ARBA" id="ARBA00049336"/>
    </source>
</evidence>
<comment type="similarity">
    <text evidence="2">Belongs to the glucose-1-phosphate thymidylyltransferase family.</text>
</comment>
<evidence type="ECO:0000259" key="10">
    <source>
        <dbReference type="Pfam" id="PF25087"/>
    </source>
</evidence>
<dbReference type="InterPro" id="IPR005907">
    <property type="entry name" value="G1P_thy_trans_s"/>
</dbReference>
<dbReference type="InterPro" id="IPR005908">
    <property type="entry name" value="G1P_thy_trans_l"/>
</dbReference>
<organism evidence="11 12">
    <name type="scientific">Candidatus Magasanikbacteria bacterium CG_4_10_14_0_2_um_filter_37_12</name>
    <dbReference type="NCBI Taxonomy" id="1974637"/>
    <lineage>
        <taxon>Bacteria</taxon>
        <taxon>Candidatus Magasanikiibacteriota</taxon>
    </lineage>
</organism>
<comment type="cofactor">
    <cofactor evidence="1">
        <name>Mg(2+)</name>
        <dbReference type="ChEBI" id="CHEBI:18420"/>
    </cofactor>
</comment>
<evidence type="ECO:0000313" key="12">
    <source>
        <dbReference type="Proteomes" id="UP000228568"/>
    </source>
</evidence>
<dbReference type="Proteomes" id="UP000228568">
    <property type="component" value="Unassembled WGS sequence"/>
</dbReference>
<keyword evidence="7" id="KW-0460">Magnesium</keyword>
<comment type="catalytic activity">
    <reaction evidence="8">
        <text>dTTP + alpha-D-glucose 1-phosphate + H(+) = dTDP-alpha-D-glucose + diphosphate</text>
        <dbReference type="Rhea" id="RHEA:15225"/>
        <dbReference type="ChEBI" id="CHEBI:15378"/>
        <dbReference type="ChEBI" id="CHEBI:33019"/>
        <dbReference type="ChEBI" id="CHEBI:37568"/>
        <dbReference type="ChEBI" id="CHEBI:57477"/>
        <dbReference type="ChEBI" id="CHEBI:58601"/>
        <dbReference type="EC" id="2.7.7.24"/>
    </reaction>
</comment>
<dbReference type="Gene3D" id="2.160.10.10">
    <property type="entry name" value="Hexapeptide repeat proteins"/>
    <property type="match status" value="1"/>
</dbReference>
<name>A0A2M7V8M8_9BACT</name>
<reference evidence="12" key="1">
    <citation type="submission" date="2017-09" db="EMBL/GenBank/DDBJ databases">
        <title>Depth-based differentiation of microbial function through sediment-hosted aquifers and enrichment of novel symbionts in the deep terrestrial subsurface.</title>
        <authorList>
            <person name="Probst A.J."/>
            <person name="Ladd B."/>
            <person name="Jarett J.K."/>
            <person name="Geller-Mcgrath D.E."/>
            <person name="Sieber C.M.K."/>
            <person name="Emerson J.B."/>
            <person name="Anantharaman K."/>
            <person name="Thomas B.C."/>
            <person name="Malmstrom R."/>
            <person name="Stieglmeier M."/>
            <person name="Klingl A."/>
            <person name="Woyke T."/>
            <person name="Ryan C.M."/>
            <person name="Banfield J.F."/>
        </authorList>
    </citation>
    <scope>NUCLEOTIDE SEQUENCE [LARGE SCALE GENOMIC DNA]</scope>
</reference>
<comment type="caution">
    <text evidence="11">The sequence shown here is derived from an EMBL/GenBank/DDBJ whole genome shotgun (WGS) entry which is preliminary data.</text>
</comment>
<dbReference type="Pfam" id="PF25087">
    <property type="entry name" value="GMPPB_C"/>
    <property type="match status" value="1"/>
</dbReference>
<evidence type="ECO:0000313" key="11">
    <source>
        <dbReference type="EMBL" id="PIZ95189.1"/>
    </source>
</evidence>
<dbReference type="InterPro" id="IPR029044">
    <property type="entry name" value="Nucleotide-diphossugar_trans"/>
</dbReference>
<dbReference type="SUPFAM" id="SSF53448">
    <property type="entry name" value="Nucleotide-diphospho-sugar transferases"/>
    <property type="match status" value="1"/>
</dbReference>
<dbReference type="NCBIfam" id="TIGR01208">
    <property type="entry name" value="rmlA_long"/>
    <property type="match status" value="1"/>
</dbReference>
<evidence type="ECO:0000256" key="3">
    <source>
        <dbReference type="ARBA" id="ARBA00012461"/>
    </source>
</evidence>
<accession>A0A2M7V8M8</accession>
<dbReference type="Gene3D" id="3.90.550.10">
    <property type="entry name" value="Spore Coat Polysaccharide Biosynthesis Protein SpsA, Chain A"/>
    <property type="match status" value="1"/>
</dbReference>
<keyword evidence="5" id="KW-0548">Nucleotidyltransferase</keyword>
<dbReference type="EMBL" id="PFPK01000018">
    <property type="protein sequence ID" value="PIZ95189.1"/>
    <property type="molecule type" value="Genomic_DNA"/>
</dbReference>